<keyword evidence="8 14" id="KW-0863">Zinc-finger</keyword>
<dbReference type="CDD" id="cd16461">
    <property type="entry name" value="RING-H2_EL5-like"/>
    <property type="match status" value="1"/>
</dbReference>
<evidence type="ECO:0000313" key="18">
    <source>
        <dbReference type="EMBL" id="KGN43773.1"/>
    </source>
</evidence>
<dbReference type="GO" id="GO:0008270">
    <property type="term" value="F:zinc ion binding"/>
    <property type="evidence" value="ECO:0007669"/>
    <property type="project" value="UniProtKB-KW"/>
</dbReference>
<dbReference type="GO" id="GO:0016020">
    <property type="term" value="C:membrane"/>
    <property type="evidence" value="ECO:0007669"/>
    <property type="project" value="UniProtKB-SubCell"/>
</dbReference>
<dbReference type="InterPro" id="IPR013083">
    <property type="entry name" value="Znf_RING/FYVE/PHD"/>
</dbReference>
<proteinExistence type="inferred from homology"/>
<reference evidence="18 19" key="2">
    <citation type="journal article" date="2009" name="PLoS ONE">
        <title>An integrated genetic and cytogenetic map of the cucumber genome.</title>
        <authorList>
            <person name="Ren Y."/>
            <person name="Zhang Z."/>
            <person name="Liu J."/>
            <person name="Staub J.E."/>
            <person name="Han Y."/>
            <person name="Cheng Z."/>
            <person name="Li X."/>
            <person name="Lu J."/>
            <person name="Miao H."/>
            <person name="Kang H."/>
            <person name="Xie B."/>
            <person name="Gu X."/>
            <person name="Wang X."/>
            <person name="Du Y."/>
            <person name="Jin W."/>
            <person name="Huang S."/>
        </authorList>
    </citation>
    <scope>NUCLEOTIDE SEQUENCE [LARGE SCALE GENOMIC DNA]</scope>
    <source>
        <strain evidence="19">cv. 9930</strain>
    </source>
</reference>
<dbReference type="PANTHER" id="PTHR46913:SF19">
    <property type="entry name" value="RING-TYPE E3 UBIQUITIN TRANSFERASE"/>
    <property type="match status" value="1"/>
</dbReference>
<dbReference type="PANTHER" id="PTHR46913">
    <property type="entry name" value="RING-H2 FINGER PROTEIN ATL16"/>
    <property type="match status" value="1"/>
</dbReference>
<dbReference type="SUPFAM" id="SSF57850">
    <property type="entry name" value="RING/U-box"/>
    <property type="match status" value="1"/>
</dbReference>
<dbReference type="Proteomes" id="UP000029981">
    <property type="component" value="Chromosome 7"/>
</dbReference>
<dbReference type="PROSITE" id="PS50089">
    <property type="entry name" value="ZF_RING_2"/>
    <property type="match status" value="1"/>
</dbReference>
<evidence type="ECO:0000259" key="17">
    <source>
        <dbReference type="PROSITE" id="PS50089"/>
    </source>
</evidence>
<evidence type="ECO:0000256" key="8">
    <source>
        <dbReference type="ARBA" id="ARBA00022771"/>
    </source>
</evidence>
<evidence type="ECO:0000256" key="2">
    <source>
        <dbReference type="ARBA" id="ARBA00004167"/>
    </source>
</evidence>
<dbReference type="eggNOG" id="KOG0800">
    <property type="taxonomic scope" value="Eukaryota"/>
</dbReference>
<comment type="similarity">
    <text evidence="13">Belongs to the RING-type zinc finger family. ATL subfamily.</text>
</comment>
<dbReference type="Gene3D" id="3.30.40.10">
    <property type="entry name" value="Zinc/RING finger domain, C3HC4 (zinc finger)"/>
    <property type="match status" value="1"/>
</dbReference>
<keyword evidence="12 16" id="KW-0472">Membrane</keyword>
<dbReference type="EC" id="2.3.2.27" evidence="4"/>
<evidence type="ECO:0000256" key="11">
    <source>
        <dbReference type="ARBA" id="ARBA00022989"/>
    </source>
</evidence>
<evidence type="ECO:0000256" key="15">
    <source>
        <dbReference type="SAM" id="MobiDB-lite"/>
    </source>
</evidence>
<reference evidence="18 19" key="1">
    <citation type="journal article" date="2009" name="Nat. Genet.">
        <title>The genome of the cucumber, Cucumis sativus L.</title>
        <authorList>
            <person name="Huang S."/>
            <person name="Li R."/>
            <person name="Zhang Z."/>
            <person name="Li L."/>
            <person name="Gu X."/>
            <person name="Fan W."/>
            <person name="Lucas W.J."/>
            <person name="Wang X."/>
            <person name="Xie B."/>
            <person name="Ni P."/>
            <person name="Ren Y."/>
            <person name="Zhu H."/>
            <person name="Li J."/>
            <person name="Lin K."/>
            <person name="Jin W."/>
            <person name="Fei Z."/>
            <person name="Li G."/>
            <person name="Staub J."/>
            <person name="Kilian A."/>
            <person name="van der Vossen E.A."/>
            <person name="Wu Y."/>
            <person name="Guo J."/>
            <person name="He J."/>
            <person name="Jia Z."/>
            <person name="Ren Y."/>
            <person name="Tian G."/>
            <person name="Lu Y."/>
            <person name="Ruan J."/>
            <person name="Qian W."/>
            <person name="Wang M."/>
            <person name="Huang Q."/>
            <person name="Li B."/>
            <person name="Xuan Z."/>
            <person name="Cao J."/>
            <person name="Asan"/>
            <person name="Wu Z."/>
            <person name="Zhang J."/>
            <person name="Cai Q."/>
            <person name="Bai Y."/>
            <person name="Zhao B."/>
            <person name="Han Y."/>
            <person name="Li Y."/>
            <person name="Li X."/>
            <person name="Wang S."/>
            <person name="Shi Q."/>
            <person name="Liu S."/>
            <person name="Cho W.K."/>
            <person name="Kim J.Y."/>
            <person name="Xu Y."/>
            <person name="Heller-Uszynska K."/>
            <person name="Miao H."/>
            <person name="Cheng Z."/>
            <person name="Zhang S."/>
            <person name="Wu J."/>
            <person name="Yang Y."/>
            <person name="Kang H."/>
            <person name="Li M."/>
            <person name="Liang H."/>
            <person name="Ren X."/>
            <person name="Shi Z."/>
            <person name="Wen M."/>
            <person name="Jian M."/>
            <person name="Yang H."/>
            <person name="Zhang G."/>
            <person name="Yang Z."/>
            <person name="Chen R."/>
            <person name="Liu S."/>
            <person name="Li J."/>
            <person name="Ma L."/>
            <person name="Liu H."/>
            <person name="Zhou Y."/>
            <person name="Zhao J."/>
            <person name="Fang X."/>
            <person name="Li G."/>
            <person name="Fang L."/>
            <person name="Li Y."/>
            <person name="Liu D."/>
            <person name="Zheng H."/>
            <person name="Zhang Y."/>
            <person name="Qin N."/>
            <person name="Li Z."/>
            <person name="Yang G."/>
            <person name="Yang S."/>
            <person name="Bolund L."/>
            <person name="Kristiansen K."/>
            <person name="Zheng H."/>
            <person name="Li S."/>
            <person name="Zhang X."/>
            <person name="Yang H."/>
            <person name="Wang J."/>
            <person name="Sun R."/>
            <person name="Zhang B."/>
            <person name="Jiang S."/>
            <person name="Wang J."/>
            <person name="Du Y."/>
            <person name="Li S."/>
        </authorList>
    </citation>
    <scope>NUCLEOTIDE SEQUENCE [LARGE SCALE GENOMIC DNA]</scope>
    <source>
        <strain evidence="19">cv. 9930</strain>
    </source>
</reference>
<protein>
    <recommendedName>
        <fullName evidence="4">RING-type E3 ubiquitin transferase</fullName>
        <ecNumber evidence="4">2.3.2.27</ecNumber>
    </recommendedName>
</protein>
<keyword evidence="19" id="KW-1185">Reference proteome</keyword>
<feature type="compositionally biased region" description="Basic and acidic residues" evidence="15">
    <location>
        <begin position="265"/>
        <end position="279"/>
    </location>
</feature>
<evidence type="ECO:0000256" key="1">
    <source>
        <dbReference type="ARBA" id="ARBA00000900"/>
    </source>
</evidence>
<feature type="region of interest" description="Disordered" evidence="15">
    <location>
        <begin position="240"/>
        <end position="286"/>
    </location>
</feature>
<keyword evidence="11 16" id="KW-1133">Transmembrane helix</keyword>
<evidence type="ECO:0000256" key="9">
    <source>
        <dbReference type="ARBA" id="ARBA00022786"/>
    </source>
</evidence>
<keyword evidence="5" id="KW-0808">Transferase</keyword>
<evidence type="ECO:0000256" key="7">
    <source>
        <dbReference type="ARBA" id="ARBA00022723"/>
    </source>
</evidence>
<organism evidence="18 19">
    <name type="scientific">Cucumis sativus</name>
    <name type="common">Cucumber</name>
    <dbReference type="NCBI Taxonomy" id="3659"/>
    <lineage>
        <taxon>Eukaryota</taxon>
        <taxon>Viridiplantae</taxon>
        <taxon>Streptophyta</taxon>
        <taxon>Embryophyta</taxon>
        <taxon>Tracheophyta</taxon>
        <taxon>Spermatophyta</taxon>
        <taxon>Magnoliopsida</taxon>
        <taxon>eudicotyledons</taxon>
        <taxon>Gunneridae</taxon>
        <taxon>Pentapetalae</taxon>
        <taxon>rosids</taxon>
        <taxon>fabids</taxon>
        <taxon>Cucurbitales</taxon>
        <taxon>Cucurbitaceae</taxon>
        <taxon>Benincaseae</taxon>
        <taxon>Cucumis</taxon>
    </lineage>
</organism>
<dbReference type="GO" id="GO:0016567">
    <property type="term" value="P:protein ubiquitination"/>
    <property type="evidence" value="ECO:0000318"/>
    <property type="project" value="GO_Central"/>
</dbReference>
<feature type="region of interest" description="Disordered" evidence="15">
    <location>
        <begin position="301"/>
        <end position="360"/>
    </location>
</feature>
<comment type="pathway">
    <text evidence="3">Protein modification; protein ubiquitination.</text>
</comment>
<evidence type="ECO:0000256" key="5">
    <source>
        <dbReference type="ARBA" id="ARBA00022679"/>
    </source>
</evidence>
<comment type="subcellular location">
    <subcellularLocation>
        <location evidence="2">Membrane</location>
        <topology evidence="2">Single-pass membrane protein</topology>
    </subcellularLocation>
</comment>
<evidence type="ECO:0000256" key="3">
    <source>
        <dbReference type="ARBA" id="ARBA00004906"/>
    </source>
</evidence>
<dbReference type="InterPro" id="IPR044600">
    <property type="entry name" value="ATL1/ATL16-like"/>
</dbReference>
<keyword evidence="6 16" id="KW-0812">Transmembrane</keyword>
<dbReference type="Pfam" id="PF13639">
    <property type="entry name" value="zf-RING_2"/>
    <property type="match status" value="1"/>
</dbReference>
<dbReference type="OMA" id="CSYAIYV"/>
<dbReference type="OrthoDB" id="9984778at2759"/>
<keyword evidence="9" id="KW-0833">Ubl conjugation pathway</keyword>
<dbReference type="KEGG" id="csv:101207812"/>
<keyword evidence="7" id="KW-0479">Metal-binding</keyword>
<evidence type="ECO:0000256" key="14">
    <source>
        <dbReference type="PROSITE-ProRule" id="PRU00175"/>
    </source>
</evidence>
<sequence length="360" mass="40448">MDFFSSRKLLSEDDDDHKEFCKDCRDYFSDSCSSDCLEKCRDYCYNINIPIRPPDADHINPTSSIKSPHKLSNLVTSTIALLSFTFLLVLCYAIYARFYAGRRRRIRLPDPPPPETHHQHDFLDEEQGPVLDHPIWYIRTIGLPPAVIDAIAVCKFKSGEGLIDGTECSVCLSEFEEDETLRLLPKCSHAFHLPCIDTWLRSHTNCPMCRAPVVAQSAAAAASPPQLRPPAETQIGELQREEGDGANLGESSARTEEEQEEQEEQETHFADEDLEERSSDIQPMRRSVSLDSLSALRISSDFANVNEKMDSEAETIQRNGKKSSQGRGHSSTSSMNRSVSCSAKFLMRSSTQINTESNYS</sequence>
<dbReference type="InterPro" id="IPR001841">
    <property type="entry name" value="Znf_RING"/>
</dbReference>
<name>A0A0A0K2P1_CUCSA</name>
<gene>
    <name evidence="18" type="ORF">Csa_7G066300</name>
</gene>
<dbReference type="SMART" id="SM00184">
    <property type="entry name" value="RING"/>
    <property type="match status" value="1"/>
</dbReference>
<evidence type="ECO:0000256" key="12">
    <source>
        <dbReference type="ARBA" id="ARBA00023136"/>
    </source>
</evidence>
<evidence type="ECO:0000256" key="6">
    <source>
        <dbReference type="ARBA" id="ARBA00022692"/>
    </source>
</evidence>
<reference evidence="18 19" key="4">
    <citation type="journal article" date="2011" name="BMC Genomics">
        <title>RNA-Seq improves annotation of protein-coding genes in the cucumber genome.</title>
        <authorList>
            <person name="Li Z."/>
            <person name="Zhang Z."/>
            <person name="Yan P."/>
            <person name="Huang S."/>
            <person name="Fei Z."/>
            <person name="Lin K."/>
        </authorList>
    </citation>
    <scope>NUCLEOTIDE SEQUENCE [LARGE SCALE GENOMIC DNA]</scope>
    <source>
        <strain evidence="19">cv. 9930</strain>
    </source>
</reference>
<evidence type="ECO:0000256" key="16">
    <source>
        <dbReference type="SAM" id="Phobius"/>
    </source>
</evidence>
<feature type="domain" description="RING-type" evidence="17">
    <location>
        <begin position="168"/>
        <end position="210"/>
    </location>
</feature>
<feature type="compositionally biased region" description="Polar residues" evidence="15">
    <location>
        <begin position="348"/>
        <end position="360"/>
    </location>
</feature>
<dbReference type="AlphaFoldDB" id="A0A0A0K2P1"/>
<evidence type="ECO:0000313" key="19">
    <source>
        <dbReference type="Proteomes" id="UP000029981"/>
    </source>
</evidence>
<dbReference type="EMBL" id="CM002928">
    <property type="protein sequence ID" value="KGN43773.1"/>
    <property type="molecule type" value="Genomic_DNA"/>
</dbReference>
<feature type="compositionally biased region" description="Low complexity" evidence="15">
    <location>
        <begin position="323"/>
        <end position="334"/>
    </location>
</feature>
<evidence type="ECO:0000256" key="10">
    <source>
        <dbReference type="ARBA" id="ARBA00022833"/>
    </source>
</evidence>
<reference evidence="18 19" key="3">
    <citation type="journal article" date="2010" name="BMC Genomics">
        <title>Transcriptome sequencing and comparative analysis of cucumber flowers with different sex types.</title>
        <authorList>
            <person name="Guo S."/>
            <person name="Zheng Y."/>
            <person name="Joung J.G."/>
            <person name="Liu S."/>
            <person name="Zhang Z."/>
            <person name="Crasta O.R."/>
            <person name="Sobral B.W."/>
            <person name="Xu Y."/>
            <person name="Huang S."/>
            <person name="Fei Z."/>
        </authorList>
    </citation>
    <scope>NUCLEOTIDE SEQUENCE [LARGE SCALE GENOMIC DNA]</scope>
    <source>
        <strain evidence="19">cv. 9930</strain>
    </source>
</reference>
<keyword evidence="10" id="KW-0862">Zinc</keyword>
<dbReference type="GO" id="GO:0061630">
    <property type="term" value="F:ubiquitin protein ligase activity"/>
    <property type="evidence" value="ECO:0007669"/>
    <property type="project" value="UniProtKB-EC"/>
</dbReference>
<feature type="transmembrane region" description="Helical" evidence="16">
    <location>
        <begin position="74"/>
        <end position="95"/>
    </location>
</feature>
<accession>A0A0A0K2P1</accession>
<evidence type="ECO:0000256" key="13">
    <source>
        <dbReference type="ARBA" id="ARBA00024209"/>
    </source>
</evidence>
<comment type="catalytic activity">
    <reaction evidence="1">
        <text>S-ubiquitinyl-[E2 ubiquitin-conjugating enzyme]-L-cysteine + [acceptor protein]-L-lysine = [E2 ubiquitin-conjugating enzyme]-L-cysteine + N(6)-ubiquitinyl-[acceptor protein]-L-lysine.</text>
        <dbReference type="EC" id="2.3.2.27"/>
    </reaction>
</comment>
<evidence type="ECO:0000256" key="4">
    <source>
        <dbReference type="ARBA" id="ARBA00012483"/>
    </source>
</evidence>
<dbReference type="FunFam" id="3.30.40.10:FF:000233">
    <property type="entry name" value="RING-H2 finger protein ATL54"/>
    <property type="match status" value="1"/>
</dbReference>
<dbReference type="UniPathway" id="UPA00143"/>
<dbReference type="Gramene" id="KGN43773">
    <property type="protein sequence ID" value="KGN43773"/>
    <property type="gene ID" value="Csa_7G066300"/>
</dbReference>